<name>A0A4V6KVR9_SERFO</name>
<dbReference type="RefSeq" id="WP_024484118.1">
    <property type="nucleotide sequence ID" value="NZ_CAMKSK010000002.1"/>
</dbReference>
<evidence type="ECO:0000313" key="3">
    <source>
        <dbReference type="EMBL" id="VTR59008.1"/>
    </source>
</evidence>
<protein>
    <submittedName>
        <fullName evidence="3">Putative minor fimbrial subunit StfF</fullName>
    </submittedName>
</protein>
<dbReference type="EMBL" id="CABEEZ010000155">
    <property type="protein sequence ID" value="VTR59008.1"/>
    <property type="molecule type" value="Genomic_DNA"/>
</dbReference>
<sequence>MTGKTISLAMLLGMLVQPAKAVQVNFQGGLVEALPCTINNGAPIEVDFGDNLVIRNLDGMRYSKPIPYQIDCSAAGVVRLSFKGAPSSFDYAAIQTNLTGLGIRILLGDGVPFPWHTSYFSDVDMQSPPVLTAVPVADPAQPPSPGAFTARATLLAEYQ</sequence>
<keyword evidence="1" id="KW-0732">Signal</keyword>
<reference evidence="3" key="1">
    <citation type="submission" date="2019-05" db="EMBL/GenBank/DDBJ databases">
        <authorList>
            <consortium name="Pathogen Informatics"/>
        </authorList>
    </citation>
    <scope>NUCLEOTIDE SEQUENCE [LARGE SCALE GENOMIC DNA]</scope>
    <source>
        <strain evidence="3">NCTC12965</strain>
    </source>
</reference>
<dbReference type="GO" id="GO:0043709">
    <property type="term" value="P:cell adhesion involved in single-species biofilm formation"/>
    <property type="evidence" value="ECO:0007669"/>
    <property type="project" value="TreeGrafter"/>
</dbReference>
<evidence type="ECO:0000256" key="1">
    <source>
        <dbReference type="SAM" id="SignalP"/>
    </source>
</evidence>
<dbReference type="GeneID" id="30321058"/>
<feature type="domain" description="Fimbrial-type adhesion" evidence="2">
    <location>
        <begin position="25"/>
        <end position="159"/>
    </location>
</feature>
<dbReference type="SUPFAM" id="SSF49401">
    <property type="entry name" value="Bacterial adhesins"/>
    <property type="match status" value="1"/>
</dbReference>
<organism evidence="3">
    <name type="scientific">Serratia fonticola</name>
    <dbReference type="NCBI Taxonomy" id="47917"/>
    <lineage>
        <taxon>Bacteria</taxon>
        <taxon>Pseudomonadati</taxon>
        <taxon>Pseudomonadota</taxon>
        <taxon>Gammaproteobacteria</taxon>
        <taxon>Enterobacterales</taxon>
        <taxon>Yersiniaceae</taxon>
        <taxon>Serratia</taxon>
    </lineage>
</organism>
<dbReference type="Pfam" id="PF00419">
    <property type="entry name" value="Fimbrial"/>
    <property type="match status" value="1"/>
</dbReference>
<gene>
    <name evidence="3" type="ORF">NCTC12965_07886</name>
</gene>
<dbReference type="PRINTS" id="PR01613">
    <property type="entry name" value="FIMBRIALPAPF"/>
</dbReference>
<evidence type="ECO:0000259" key="2">
    <source>
        <dbReference type="Pfam" id="PF00419"/>
    </source>
</evidence>
<dbReference type="PANTHER" id="PTHR33420">
    <property type="entry name" value="FIMBRIAL SUBUNIT ELFA-RELATED"/>
    <property type="match status" value="1"/>
</dbReference>
<dbReference type="InterPro" id="IPR000259">
    <property type="entry name" value="Adhesion_dom_fimbrial"/>
</dbReference>
<dbReference type="InterPro" id="IPR008966">
    <property type="entry name" value="Adhesion_dom_sf"/>
</dbReference>
<dbReference type="GO" id="GO:0009289">
    <property type="term" value="C:pilus"/>
    <property type="evidence" value="ECO:0007669"/>
    <property type="project" value="InterPro"/>
</dbReference>
<dbReference type="Gene3D" id="2.60.40.1090">
    <property type="entry name" value="Fimbrial-type adhesion domain"/>
    <property type="match status" value="1"/>
</dbReference>
<dbReference type="InterPro" id="IPR036937">
    <property type="entry name" value="Adhesion_dom_fimbrial_sf"/>
</dbReference>
<dbReference type="PANTHER" id="PTHR33420:SF26">
    <property type="entry name" value="FIMBRIAL SUBUNIT"/>
    <property type="match status" value="1"/>
</dbReference>
<feature type="signal peptide" evidence="1">
    <location>
        <begin position="1"/>
        <end position="21"/>
    </location>
</feature>
<proteinExistence type="predicted"/>
<accession>A0A4V6KVR9</accession>
<dbReference type="AlphaFoldDB" id="A0A4V6KVR9"/>
<dbReference type="InterPro" id="IPR005430">
    <property type="entry name" value="P_pili_tip_PapF"/>
</dbReference>
<feature type="chain" id="PRO_5020572717" evidence="1">
    <location>
        <begin position="22"/>
        <end position="159"/>
    </location>
</feature>
<dbReference type="InterPro" id="IPR050263">
    <property type="entry name" value="Bact_Fimbrial_Adh_Pro"/>
</dbReference>